<evidence type="ECO:0000256" key="1">
    <source>
        <dbReference type="SAM" id="MobiDB-lite"/>
    </source>
</evidence>
<organism evidence="2 3">
    <name type="scientific">Gordonia aichiensis NBRC 108223</name>
    <dbReference type="NCBI Taxonomy" id="1220583"/>
    <lineage>
        <taxon>Bacteria</taxon>
        <taxon>Bacillati</taxon>
        <taxon>Actinomycetota</taxon>
        <taxon>Actinomycetes</taxon>
        <taxon>Mycobacteriales</taxon>
        <taxon>Gordoniaceae</taxon>
        <taxon>Gordonia</taxon>
    </lineage>
</organism>
<dbReference type="AlphaFoldDB" id="L7KHZ1"/>
<gene>
    <name evidence="2" type="ORF">GOACH_03_05900</name>
</gene>
<proteinExistence type="predicted"/>
<keyword evidence="3" id="KW-1185">Reference proteome</keyword>
<feature type="region of interest" description="Disordered" evidence="1">
    <location>
        <begin position="36"/>
        <end position="60"/>
    </location>
</feature>
<name>L7KHZ1_9ACTN</name>
<accession>L7KHZ1</accession>
<dbReference type="Proteomes" id="UP000010988">
    <property type="component" value="Unassembled WGS sequence"/>
</dbReference>
<dbReference type="EMBL" id="BANR01000003">
    <property type="protein sequence ID" value="GAC47567.1"/>
    <property type="molecule type" value="Genomic_DNA"/>
</dbReference>
<evidence type="ECO:0000313" key="3">
    <source>
        <dbReference type="Proteomes" id="UP000010988"/>
    </source>
</evidence>
<dbReference type="STRING" id="1220583.GOACH_03_05900"/>
<protein>
    <submittedName>
        <fullName evidence="2">Uncharacterized protein</fullName>
    </submittedName>
</protein>
<sequence length="60" mass="6473">MQPAIVATTRTLSTATRRCLRCPQRSAARTCIGLLPVTHSPPPSRTDAYAGINPDTHEVD</sequence>
<reference evidence="2 3" key="1">
    <citation type="submission" date="2012-12" db="EMBL/GenBank/DDBJ databases">
        <title>Whole genome shotgun sequence of Gordonia aichiensis NBRC 108223.</title>
        <authorList>
            <person name="Isaki-Nakamura S."/>
            <person name="Hosoyama A."/>
            <person name="Tsuchikane K."/>
            <person name="Ando Y."/>
            <person name="Baba S."/>
            <person name="Ohji S."/>
            <person name="Hamada M."/>
            <person name="Tamura T."/>
            <person name="Yamazoe A."/>
            <person name="Yamazaki S."/>
            <person name="Fujita N."/>
        </authorList>
    </citation>
    <scope>NUCLEOTIDE SEQUENCE [LARGE SCALE GENOMIC DNA]</scope>
    <source>
        <strain evidence="2 3">NBRC 108223</strain>
    </source>
</reference>
<comment type="caution">
    <text evidence="2">The sequence shown here is derived from an EMBL/GenBank/DDBJ whole genome shotgun (WGS) entry which is preliminary data.</text>
</comment>
<evidence type="ECO:0000313" key="2">
    <source>
        <dbReference type="EMBL" id="GAC47567.1"/>
    </source>
</evidence>